<evidence type="ECO:0000313" key="2">
    <source>
        <dbReference type="Proteomes" id="UP000837857"/>
    </source>
</evidence>
<evidence type="ECO:0000313" key="1">
    <source>
        <dbReference type="EMBL" id="CAH2041229.1"/>
    </source>
</evidence>
<dbReference type="EMBL" id="OW152825">
    <property type="protein sequence ID" value="CAH2041229.1"/>
    <property type="molecule type" value="Genomic_DNA"/>
</dbReference>
<accession>A0ABN8HTQ6</accession>
<feature type="non-terminal residue" evidence="1">
    <location>
        <position position="1"/>
    </location>
</feature>
<dbReference type="Proteomes" id="UP000837857">
    <property type="component" value="Chromosome 13"/>
</dbReference>
<reference evidence="1" key="1">
    <citation type="submission" date="2022-03" db="EMBL/GenBank/DDBJ databases">
        <authorList>
            <person name="Martin H S."/>
        </authorList>
    </citation>
    <scope>NUCLEOTIDE SEQUENCE</scope>
</reference>
<organism evidence="1 2">
    <name type="scientific">Iphiclides podalirius</name>
    <name type="common">scarce swallowtail</name>
    <dbReference type="NCBI Taxonomy" id="110791"/>
    <lineage>
        <taxon>Eukaryota</taxon>
        <taxon>Metazoa</taxon>
        <taxon>Ecdysozoa</taxon>
        <taxon>Arthropoda</taxon>
        <taxon>Hexapoda</taxon>
        <taxon>Insecta</taxon>
        <taxon>Pterygota</taxon>
        <taxon>Neoptera</taxon>
        <taxon>Endopterygota</taxon>
        <taxon>Lepidoptera</taxon>
        <taxon>Glossata</taxon>
        <taxon>Ditrysia</taxon>
        <taxon>Papilionoidea</taxon>
        <taxon>Papilionidae</taxon>
        <taxon>Papilioninae</taxon>
        <taxon>Iphiclides</taxon>
    </lineage>
</organism>
<proteinExistence type="predicted"/>
<gene>
    <name evidence="1" type="ORF">IPOD504_LOCUS3008</name>
</gene>
<keyword evidence="2" id="KW-1185">Reference proteome</keyword>
<protein>
    <submittedName>
        <fullName evidence="1">Uncharacterized protein</fullName>
    </submittedName>
</protein>
<sequence length="233" mass="25306">MPRRASASLFTHEWGPFNTPFATVGYCQRHLAGPRRDQLPWRPPAHWPLLSRGSDSECVAPPFGEPWRIVLESAASLFAIEEAKSTVSYEFAAAGHGANCNESAATWRGHNERRSQPPAANGEKVALAVDNAAVRWLNEVTNNLESASAAVVNSCRREQGQLDVQVLTGAVFAALFELRRALIEDTPDSSIVVIQSRLSILIAGLYVGVPRFSVGEAITFEFAMSQQDLSSSG</sequence>
<name>A0ABN8HTQ6_9NEOP</name>